<dbReference type="Pfam" id="PF05717">
    <property type="entry name" value="TnpB_IS66"/>
    <property type="match status" value="1"/>
</dbReference>
<accession>A0A2K9DZG8</accession>
<evidence type="ECO:0000313" key="1">
    <source>
        <dbReference type="EMBL" id="AUG56892.1"/>
    </source>
</evidence>
<evidence type="ECO:0000313" key="2">
    <source>
        <dbReference type="Proteomes" id="UP000233534"/>
    </source>
</evidence>
<dbReference type="KEGG" id="hsc:HVS_04785"/>
<proteinExistence type="predicted"/>
<keyword evidence="2" id="KW-1185">Reference proteome</keyword>
<dbReference type="EMBL" id="CP025197">
    <property type="protein sequence ID" value="AUG56892.1"/>
    <property type="molecule type" value="Genomic_DNA"/>
</dbReference>
<dbReference type="InterPro" id="IPR008878">
    <property type="entry name" value="Transposase_IS66_Orf2"/>
</dbReference>
<name>A0A2K9DZG8_9FIRM</name>
<dbReference type="AlphaFoldDB" id="A0A2K9DZG8"/>
<dbReference type="Proteomes" id="UP000233534">
    <property type="component" value="Chromosome"/>
</dbReference>
<sequence>MLNINEIDTVYLASGVTDLRKSIDGLMVIIKMELKLDPYV</sequence>
<organism evidence="1 2">
    <name type="scientific">Acetivibrio saccincola</name>
    <dbReference type="NCBI Taxonomy" id="1677857"/>
    <lineage>
        <taxon>Bacteria</taxon>
        <taxon>Bacillati</taxon>
        <taxon>Bacillota</taxon>
        <taxon>Clostridia</taxon>
        <taxon>Eubacteriales</taxon>
        <taxon>Oscillospiraceae</taxon>
        <taxon>Acetivibrio</taxon>
    </lineage>
</organism>
<protein>
    <submittedName>
        <fullName evidence="1">IS66 Orf2 like protein</fullName>
    </submittedName>
</protein>
<dbReference type="RefSeq" id="WP_108593939.1">
    <property type="nucleotide sequence ID" value="NZ_CP025197.1"/>
</dbReference>
<reference evidence="1 2" key="1">
    <citation type="submission" date="2017-12" db="EMBL/GenBank/DDBJ databases">
        <title>Complete genome sequence of Herbivorax saccincola GGR1, a novel Cellulosome-producing hydrolytic bacterium in a thermophilic biogas plant, established by Illumina and Nanopore MinION sequencing.</title>
        <authorList>
            <person name="Pechtl A."/>
            <person name="Ruckert C."/>
            <person name="Koeck D.E."/>
            <person name="Maus I."/>
            <person name="Winkler A."/>
            <person name="Kalinowski J."/>
            <person name="Puhler A."/>
            <person name="Schwarz W.W."/>
            <person name="Zverlov V.V."/>
            <person name="Schluter A."/>
            <person name="Liebl W."/>
        </authorList>
    </citation>
    <scope>NUCLEOTIDE SEQUENCE [LARGE SCALE GENOMIC DNA]</scope>
    <source>
        <strain evidence="2">SR1</strain>
    </source>
</reference>
<gene>
    <name evidence="1" type="ORF">HVS_04785</name>
</gene>